<keyword evidence="6" id="KW-1133">Transmembrane helix</keyword>
<feature type="repeat" description="Solcar" evidence="8">
    <location>
        <begin position="8"/>
        <end position="92"/>
    </location>
</feature>
<dbReference type="Pfam" id="PF00153">
    <property type="entry name" value="Mito_carr"/>
    <property type="match status" value="2"/>
</dbReference>
<evidence type="ECO:0000256" key="9">
    <source>
        <dbReference type="RuleBase" id="RU000488"/>
    </source>
</evidence>
<name>A0A7S2RVT7_9STRA</name>
<evidence type="ECO:0000256" key="5">
    <source>
        <dbReference type="ARBA" id="ARBA00022737"/>
    </source>
</evidence>
<sequence length="196" mass="21061">MGADKPDSGFLLKFAAGCAAGGLGSIVGNPFDVLKTKMMAAEDKALGLQETIREVYRGQGMGGFYRGIDANIARAMVNNGTKMACYDTIKHNIRQTGVLGQDGILLQAASSFTAGFLMTCTVAPFDMVRTQLMNQPSEGPRLYSGFMDCLFKIVGKEGPLALWKGFIPMWARIAPNAMISLILFEQLTLMAGGKTM</sequence>
<feature type="repeat" description="Solcar" evidence="8">
    <location>
        <begin position="102"/>
        <end position="190"/>
    </location>
</feature>
<accession>A0A7S2RVT7</accession>
<dbReference type="GO" id="GO:0016020">
    <property type="term" value="C:membrane"/>
    <property type="evidence" value="ECO:0007669"/>
    <property type="project" value="UniProtKB-SubCell"/>
</dbReference>
<keyword evidence="5" id="KW-0677">Repeat</keyword>
<keyword evidence="3 9" id="KW-0813">Transport</keyword>
<evidence type="ECO:0000256" key="7">
    <source>
        <dbReference type="ARBA" id="ARBA00023136"/>
    </source>
</evidence>
<comment type="subcellular location">
    <subcellularLocation>
        <location evidence="1">Membrane</location>
        <topology evidence="1">Multi-pass membrane protein</topology>
    </subcellularLocation>
</comment>
<dbReference type="InterPro" id="IPR050391">
    <property type="entry name" value="Mito_Metabolite_Transporter"/>
</dbReference>
<dbReference type="PANTHER" id="PTHR45618">
    <property type="entry name" value="MITOCHONDRIAL DICARBOXYLATE CARRIER-RELATED"/>
    <property type="match status" value="1"/>
</dbReference>
<evidence type="ECO:0000256" key="3">
    <source>
        <dbReference type="ARBA" id="ARBA00022448"/>
    </source>
</evidence>
<dbReference type="PROSITE" id="PS50920">
    <property type="entry name" value="SOLCAR"/>
    <property type="match status" value="2"/>
</dbReference>
<dbReference type="Gene3D" id="1.50.40.10">
    <property type="entry name" value="Mitochondrial carrier domain"/>
    <property type="match status" value="1"/>
</dbReference>
<gene>
    <name evidence="10" type="ORF">RMAR1173_LOCUS8491</name>
</gene>
<evidence type="ECO:0000313" key="10">
    <source>
        <dbReference type="EMBL" id="CAD9682084.1"/>
    </source>
</evidence>
<protein>
    <submittedName>
        <fullName evidence="10">Uncharacterized protein</fullName>
    </submittedName>
</protein>
<dbReference type="AlphaFoldDB" id="A0A7S2RVT7"/>
<evidence type="ECO:0000256" key="8">
    <source>
        <dbReference type="PROSITE-ProRule" id="PRU00282"/>
    </source>
</evidence>
<keyword evidence="7 8" id="KW-0472">Membrane</keyword>
<reference evidence="10" key="1">
    <citation type="submission" date="2021-01" db="EMBL/GenBank/DDBJ databases">
        <authorList>
            <person name="Corre E."/>
            <person name="Pelletier E."/>
            <person name="Niang G."/>
            <person name="Scheremetjew M."/>
            <person name="Finn R."/>
            <person name="Kale V."/>
            <person name="Holt S."/>
            <person name="Cochrane G."/>
            <person name="Meng A."/>
            <person name="Brown T."/>
            <person name="Cohen L."/>
        </authorList>
    </citation>
    <scope>NUCLEOTIDE SEQUENCE</scope>
    <source>
        <strain evidence="10">CCMP1243</strain>
    </source>
</reference>
<dbReference type="InterPro" id="IPR023395">
    <property type="entry name" value="MCP_dom_sf"/>
</dbReference>
<evidence type="ECO:0000256" key="6">
    <source>
        <dbReference type="ARBA" id="ARBA00022989"/>
    </source>
</evidence>
<comment type="similarity">
    <text evidence="2 9">Belongs to the mitochondrial carrier (TC 2.A.29) family.</text>
</comment>
<organism evidence="10">
    <name type="scientific">Rhizochromulina marina</name>
    <dbReference type="NCBI Taxonomy" id="1034831"/>
    <lineage>
        <taxon>Eukaryota</taxon>
        <taxon>Sar</taxon>
        <taxon>Stramenopiles</taxon>
        <taxon>Ochrophyta</taxon>
        <taxon>Dictyochophyceae</taxon>
        <taxon>Rhizochromulinales</taxon>
        <taxon>Rhizochromulina</taxon>
    </lineage>
</organism>
<dbReference type="EMBL" id="HBHJ01013010">
    <property type="protein sequence ID" value="CAD9682084.1"/>
    <property type="molecule type" value="Transcribed_RNA"/>
</dbReference>
<evidence type="ECO:0000256" key="2">
    <source>
        <dbReference type="ARBA" id="ARBA00006375"/>
    </source>
</evidence>
<dbReference type="InterPro" id="IPR018108">
    <property type="entry name" value="MCP_transmembrane"/>
</dbReference>
<dbReference type="SUPFAM" id="SSF103506">
    <property type="entry name" value="Mitochondrial carrier"/>
    <property type="match status" value="1"/>
</dbReference>
<evidence type="ECO:0000256" key="1">
    <source>
        <dbReference type="ARBA" id="ARBA00004141"/>
    </source>
</evidence>
<keyword evidence="4 8" id="KW-0812">Transmembrane</keyword>
<evidence type="ECO:0000256" key="4">
    <source>
        <dbReference type="ARBA" id="ARBA00022692"/>
    </source>
</evidence>
<proteinExistence type="inferred from homology"/>